<feature type="region of interest" description="Disordered" evidence="1">
    <location>
        <begin position="325"/>
        <end position="528"/>
    </location>
</feature>
<dbReference type="InterPro" id="IPR017956">
    <property type="entry name" value="AT_hook_DNA-bd_motif"/>
</dbReference>
<dbReference type="AlphaFoldDB" id="A0A3N0Z9N8"/>
<dbReference type="PANTHER" id="PTHR31333">
    <property type="entry name" value="PWWP DOMAIN-CONTAINING DNA REPAIR FACTOR 3 FAMILY MEMBER"/>
    <property type="match status" value="1"/>
</dbReference>
<dbReference type="InterPro" id="IPR040263">
    <property type="entry name" value="PWP3A_3B_4"/>
</dbReference>
<sequence>MARSSSAQNTCNWIMAVLTLWSMISLIVIVVWVTWPPLASLTQCRAAHQALIEKMEGAKVIKEKEQDVLKSALELSSKNQTRLQEELESILESQRETNASLTESLQLQMILKENITALENQRHKHHCEHARLFSELAQQEALIETLWVNLTSESHHLDSCAALRDAANSQQVAAESQRKACESKTTYLVKKVTCRTISEVFADLNKPVSTDKASILHIKETTVSKDLNTAEVCGQRATKKKKEKPQAADQSPDSSACLQNSTHELRGLNGLTSSKSHKPESTVPQKITTPKCPPKSRGRKKKCIQPSEKEVAASKACADGLDNSVHNSCPEQHLSSPKTKGTRCRHSKKTQNPQTPSDVSTGLHTRTTLSPPHLEEITSCHTNGDCSSIPHTPKRGRGRPRTRPLLSSTPNSHLHPLSPKRAENSCTPHSRRKVKDSSLVKSPPPDATPSRRVRPQGLAAAGRPRGRKKKNVQEQPNASPPVKRGRKRATSPVKSPQEEPSFETQPPSGPCIETQEPEPQKSGDQTMSSDLSIELSLQEEPHPLNHSVSMQEEDQDDDEELPSFLKQDNKSWPVRRRYSEEKSVLTFPSQEILGEQCDNSDNNIEDIVVEEQDELLSKKVLPDRSKAARNRANKQLVDFIIRRKVENRLLAVISGRESSKWMQALQKPSRTVVDVYLEDEEQVDKVYRYLDKVCDNTCLQNIQVDRIQLILDVLLPEAIIHAIAGVHKLSLEKAEEKYLKGPCFSNRERQEFDMMIEQQMKHTSL</sequence>
<feature type="compositionally biased region" description="Basic residues" evidence="1">
    <location>
        <begin position="392"/>
        <end position="402"/>
    </location>
</feature>
<feature type="compositionally biased region" description="Acidic residues" evidence="1">
    <location>
        <begin position="551"/>
        <end position="561"/>
    </location>
</feature>
<keyword evidence="2" id="KW-0812">Transmembrane</keyword>
<reference evidence="4 5" key="1">
    <citation type="submission" date="2018-10" db="EMBL/GenBank/DDBJ databases">
        <title>Genome assembly for a Yunnan-Guizhou Plateau 3E fish, Anabarilius grahami (Regan), and its evolutionary and genetic applications.</title>
        <authorList>
            <person name="Jiang W."/>
        </authorList>
    </citation>
    <scope>NUCLEOTIDE SEQUENCE [LARGE SCALE GENOMIC DNA]</scope>
    <source>
        <strain evidence="4">AG-KIZ</strain>
        <tissue evidence="4">Muscle</tissue>
    </source>
</reference>
<dbReference type="EMBL" id="RJVU01001704">
    <property type="protein sequence ID" value="ROL55156.1"/>
    <property type="molecule type" value="Genomic_DNA"/>
</dbReference>
<dbReference type="PANTHER" id="PTHR31333:SF6">
    <property type="entry name" value="MUM1 LIKE 1"/>
    <property type="match status" value="1"/>
</dbReference>
<dbReference type="PRINTS" id="PR00929">
    <property type="entry name" value="ATHOOK"/>
</dbReference>
<dbReference type="GO" id="GO:0003677">
    <property type="term" value="F:DNA binding"/>
    <property type="evidence" value="ECO:0007669"/>
    <property type="project" value="InterPro"/>
</dbReference>
<dbReference type="Proteomes" id="UP000281406">
    <property type="component" value="Unassembled WGS sequence"/>
</dbReference>
<proteinExistence type="predicted"/>
<keyword evidence="2" id="KW-1133">Transmembrane helix</keyword>
<feature type="compositionally biased region" description="Basic residues" evidence="1">
    <location>
        <begin position="340"/>
        <end position="349"/>
    </location>
</feature>
<name>A0A3N0Z9N8_ANAGA</name>
<feature type="domain" description="PWWP" evidence="3">
    <location>
        <begin position="622"/>
        <end position="756"/>
    </location>
</feature>
<dbReference type="Pfam" id="PF20886">
    <property type="entry name" value="PWP3A-B_C"/>
    <property type="match status" value="1"/>
</dbReference>
<feature type="compositionally biased region" description="Polar residues" evidence="1">
    <location>
        <begin position="350"/>
        <end position="370"/>
    </location>
</feature>
<feature type="compositionally biased region" description="Polar residues" evidence="1">
    <location>
        <begin position="325"/>
        <end position="339"/>
    </location>
</feature>
<dbReference type="InterPro" id="IPR048795">
    <property type="entry name" value="PWP3A_3B_4_C"/>
</dbReference>
<feature type="compositionally biased region" description="Basic residues" evidence="1">
    <location>
        <begin position="294"/>
        <end position="303"/>
    </location>
</feature>
<evidence type="ECO:0000256" key="1">
    <source>
        <dbReference type="SAM" id="MobiDB-lite"/>
    </source>
</evidence>
<evidence type="ECO:0000313" key="4">
    <source>
        <dbReference type="EMBL" id="ROL55156.1"/>
    </source>
</evidence>
<keyword evidence="5" id="KW-1185">Reference proteome</keyword>
<feature type="region of interest" description="Disordered" evidence="1">
    <location>
        <begin position="547"/>
        <end position="567"/>
    </location>
</feature>
<keyword evidence="2" id="KW-0472">Membrane</keyword>
<protein>
    <submittedName>
        <fullName evidence="4">PWWP domain-containing protein MUM1L1</fullName>
    </submittedName>
</protein>
<feature type="compositionally biased region" description="Polar residues" evidence="1">
    <location>
        <begin position="248"/>
        <end position="262"/>
    </location>
</feature>
<comment type="caution">
    <text evidence="4">The sequence shown here is derived from an EMBL/GenBank/DDBJ whole genome shotgun (WGS) entry which is preliminary data.</text>
</comment>
<evidence type="ECO:0000256" key="2">
    <source>
        <dbReference type="SAM" id="Phobius"/>
    </source>
</evidence>
<accession>A0A3N0Z9N8</accession>
<feature type="region of interest" description="Disordered" evidence="1">
    <location>
        <begin position="234"/>
        <end position="307"/>
    </location>
</feature>
<dbReference type="OrthoDB" id="10013064at2759"/>
<evidence type="ECO:0000259" key="3">
    <source>
        <dbReference type="Pfam" id="PF20886"/>
    </source>
</evidence>
<feature type="transmembrane region" description="Helical" evidence="2">
    <location>
        <begin position="12"/>
        <end position="35"/>
    </location>
</feature>
<organism evidence="4 5">
    <name type="scientific">Anabarilius grahami</name>
    <name type="common">Kanglang fish</name>
    <name type="synonym">Barilius grahami</name>
    <dbReference type="NCBI Taxonomy" id="495550"/>
    <lineage>
        <taxon>Eukaryota</taxon>
        <taxon>Metazoa</taxon>
        <taxon>Chordata</taxon>
        <taxon>Craniata</taxon>
        <taxon>Vertebrata</taxon>
        <taxon>Euteleostomi</taxon>
        <taxon>Actinopterygii</taxon>
        <taxon>Neopterygii</taxon>
        <taxon>Teleostei</taxon>
        <taxon>Ostariophysi</taxon>
        <taxon>Cypriniformes</taxon>
        <taxon>Xenocyprididae</taxon>
        <taxon>Xenocypridinae</taxon>
        <taxon>Xenocypridinae incertae sedis</taxon>
        <taxon>Anabarilius</taxon>
    </lineage>
</organism>
<gene>
    <name evidence="4" type="ORF">DPX16_5441</name>
</gene>
<evidence type="ECO:0000313" key="5">
    <source>
        <dbReference type="Proteomes" id="UP000281406"/>
    </source>
</evidence>